<comment type="caution">
    <text evidence="2">The sequence shown here is derived from an EMBL/GenBank/DDBJ whole genome shotgun (WGS) entry which is preliminary data.</text>
</comment>
<organism evidence="2 3">
    <name type="scientific">Adlercreutzia wanghongyangiae</name>
    <dbReference type="NCBI Taxonomy" id="3111451"/>
    <lineage>
        <taxon>Bacteria</taxon>
        <taxon>Bacillati</taxon>
        <taxon>Actinomycetota</taxon>
        <taxon>Coriobacteriia</taxon>
        <taxon>Eggerthellales</taxon>
        <taxon>Eggerthellaceae</taxon>
        <taxon>Adlercreutzia</taxon>
    </lineage>
</organism>
<gene>
    <name evidence="2" type="ORF">VIN30_07430</name>
</gene>
<name>A0ABU6IIV3_9ACTN</name>
<sequence length="328" mass="35578">MFGFVVADAGALSEEEKDRYRAVYCGLCLALRDRYGQLSRTCLTYDLTFFVLLCNSLHEPAETQGASHCIVHPAPAAPRAWARSTWTDYAADLSVALAYHKVLDDVHDDGSMRARAAERLLAGAYERARARISEQCAEIERAMAAIRVIEDAERCAGAVFPDGAAKTLPRNVVMASPSPIGPHADEKDTVHTFAASPDAAAQEFGRMLGRVFSCGQGFWAEGMEELGRGLGRFVYLMDAAVDFADDAASGSYNPFVSIDATPDTMRTALALAAADVAEAYERLPLVQDAHLMDAILYSGMWAQFNQTYPPEEKTSSQESAESAGEARL</sequence>
<accession>A0ABU6IIV3</accession>
<protein>
    <submittedName>
        <fullName evidence="2">DUF5685 family protein</fullName>
    </submittedName>
</protein>
<dbReference type="RefSeq" id="WP_326424885.1">
    <property type="nucleotide sequence ID" value="NZ_JAYMFF010000014.1"/>
</dbReference>
<dbReference type="Proteomes" id="UP001349994">
    <property type="component" value="Unassembled WGS sequence"/>
</dbReference>
<dbReference type="EMBL" id="JAYMFF010000014">
    <property type="protein sequence ID" value="MEC4176278.1"/>
    <property type="molecule type" value="Genomic_DNA"/>
</dbReference>
<proteinExistence type="predicted"/>
<evidence type="ECO:0000256" key="1">
    <source>
        <dbReference type="SAM" id="MobiDB-lite"/>
    </source>
</evidence>
<keyword evidence="3" id="KW-1185">Reference proteome</keyword>
<evidence type="ECO:0000313" key="3">
    <source>
        <dbReference type="Proteomes" id="UP001349994"/>
    </source>
</evidence>
<feature type="region of interest" description="Disordered" evidence="1">
    <location>
        <begin position="308"/>
        <end position="328"/>
    </location>
</feature>
<feature type="compositionally biased region" description="Low complexity" evidence="1">
    <location>
        <begin position="316"/>
        <end position="328"/>
    </location>
</feature>
<reference evidence="2 3" key="1">
    <citation type="submission" date="2024-01" db="EMBL/GenBank/DDBJ databases">
        <title>novel species in genus Adlercreutzia.</title>
        <authorList>
            <person name="Liu X."/>
        </authorList>
    </citation>
    <scope>NUCLEOTIDE SEQUENCE [LARGE SCALE GENOMIC DNA]</scope>
    <source>
        <strain evidence="2 3">R7</strain>
    </source>
</reference>
<dbReference type="Pfam" id="PF18937">
    <property type="entry name" value="DUF5685"/>
    <property type="match status" value="2"/>
</dbReference>
<evidence type="ECO:0000313" key="2">
    <source>
        <dbReference type="EMBL" id="MEC4176278.1"/>
    </source>
</evidence>
<dbReference type="InterPro" id="IPR043740">
    <property type="entry name" value="DUF5685"/>
</dbReference>